<dbReference type="InterPro" id="IPR039672">
    <property type="entry name" value="MFS_2"/>
</dbReference>
<dbReference type="GO" id="GO:0015293">
    <property type="term" value="F:symporter activity"/>
    <property type="evidence" value="ECO:0007669"/>
    <property type="project" value="InterPro"/>
</dbReference>
<name>A0A2Z4U8Z8_9FIRM</name>
<evidence type="ECO:0000313" key="2">
    <source>
        <dbReference type="EMBL" id="AWY97493.1"/>
    </source>
</evidence>
<feature type="transmembrane region" description="Helical" evidence="1">
    <location>
        <begin position="114"/>
        <end position="130"/>
    </location>
</feature>
<keyword evidence="3" id="KW-1185">Reference proteome</keyword>
<evidence type="ECO:0008006" key="4">
    <source>
        <dbReference type="Google" id="ProtNLM"/>
    </source>
</evidence>
<feature type="transmembrane region" description="Helical" evidence="1">
    <location>
        <begin position="281"/>
        <end position="302"/>
    </location>
</feature>
<dbReference type="EMBL" id="CP030280">
    <property type="protein sequence ID" value="AWY97493.1"/>
    <property type="molecule type" value="Genomic_DNA"/>
</dbReference>
<dbReference type="OrthoDB" id="9764596at2"/>
<feature type="transmembrane region" description="Helical" evidence="1">
    <location>
        <begin position="86"/>
        <end position="108"/>
    </location>
</feature>
<feature type="transmembrane region" description="Helical" evidence="1">
    <location>
        <begin position="377"/>
        <end position="405"/>
    </location>
</feature>
<accession>A0A2Z4U8Z8</accession>
<gene>
    <name evidence="2" type="ORF">DQQ01_04295</name>
</gene>
<dbReference type="AlphaFoldDB" id="A0A2Z4U8Z8"/>
<feature type="transmembrane region" description="Helical" evidence="1">
    <location>
        <begin position="309"/>
        <end position="328"/>
    </location>
</feature>
<dbReference type="GO" id="GO:0008643">
    <property type="term" value="P:carbohydrate transport"/>
    <property type="evidence" value="ECO:0007669"/>
    <property type="project" value="InterPro"/>
</dbReference>
<feature type="transmembrane region" description="Helical" evidence="1">
    <location>
        <begin position="30"/>
        <end position="51"/>
    </location>
</feature>
<feature type="transmembrane region" description="Helical" evidence="1">
    <location>
        <begin position="334"/>
        <end position="356"/>
    </location>
</feature>
<dbReference type="PANTHER" id="PTHR11328">
    <property type="entry name" value="MAJOR FACILITATOR SUPERFAMILY DOMAIN-CONTAINING PROTEIN"/>
    <property type="match status" value="1"/>
</dbReference>
<feature type="transmembrane region" description="Helical" evidence="1">
    <location>
        <begin position="192"/>
        <end position="212"/>
    </location>
</feature>
<reference evidence="3" key="1">
    <citation type="submission" date="2018-06" db="EMBL/GenBank/DDBJ databases">
        <title>Description of Blautia argi sp. nov., a new anaerobic isolated from dog feces.</title>
        <authorList>
            <person name="Chang Y.-H."/>
            <person name="Paek J."/>
            <person name="Shin Y."/>
        </authorList>
    </citation>
    <scope>NUCLEOTIDE SEQUENCE [LARGE SCALE GENOMIC DNA]</scope>
    <source>
        <strain evidence="3">KCTC 15426</strain>
    </source>
</reference>
<evidence type="ECO:0000256" key="1">
    <source>
        <dbReference type="SAM" id="Phobius"/>
    </source>
</evidence>
<keyword evidence="1" id="KW-0472">Membrane</keyword>
<sequence length="471" mass="51767">MENNKKDINRAKLWQVVFFSFNNSATNTNLAMMAFFMVFTQNILGMASVLVGGIATGMRVFDALTDPIVGFLIDKTDGKFGKYRPYMVIGSVIMNVSMIAIFFCPSTLPSVAKLIYIIGFYALYVIGYTCQTCVTKGGQTAITNDPEQRPVFTISDSIASSLVNAGLSFFLTTMLAPKYEGGLLNPVVWQKIVFIAVGIQIFFTVLAILGIWEKDRTEYFGFGQKNDAKFSFKEFGRILVGNKGLRYLMISANTEKIGWMIYNSTVVYFYANILVNSSLQGTLATAAIIPTILASTVGPIIARKKGMKKIYVISNVCSLICIGGILLLRPDANYGMPLLIMIMLERAAATVSVYLSNPMIADCADYELYRTGRYIPGMVGSLFSFADKFVSSLSTFILGVALAIAGYGDKVITPNVPAEGTLRTTLLICMFVIPAVCHVVSLISMKFYPLDGKTMMKVQIENAQKRHQAKN</sequence>
<keyword evidence="1" id="KW-0812">Transmembrane</keyword>
<dbReference type="RefSeq" id="WP_111918681.1">
    <property type="nucleotide sequence ID" value="NZ_CAUWHR010000012.1"/>
</dbReference>
<dbReference type="Proteomes" id="UP000250003">
    <property type="component" value="Chromosome"/>
</dbReference>
<dbReference type="SUPFAM" id="SSF103473">
    <property type="entry name" value="MFS general substrate transporter"/>
    <property type="match status" value="1"/>
</dbReference>
<feature type="transmembrane region" description="Helical" evidence="1">
    <location>
        <begin position="425"/>
        <end position="448"/>
    </location>
</feature>
<dbReference type="KEGG" id="blau:DQQ01_04295"/>
<dbReference type="PANTHER" id="PTHR11328:SF28">
    <property type="entry name" value="MAJOR FACILITATOR SUPERFAMILY DOMAIN-CONTAINING PROTEIN 12"/>
    <property type="match status" value="1"/>
</dbReference>
<dbReference type="GO" id="GO:0005886">
    <property type="term" value="C:plasma membrane"/>
    <property type="evidence" value="ECO:0007669"/>
    <property type="project" value="TreeGrafter"/>
</dbReference>
<proteinExistence type="predicted"/>
<dbReference type="InterPro" id="IPR036259">
    <property type="entry name" value="MFS_trans_sf"/>
</dbReference>
<dbReference type="Gene3D" id="1.20.1250.20">
    <property type="entry name" value="MFS general substrate transporter like domains"/>
    <property type="match status" value="2"/>
</dbReference>
<keyword evidence="1" id="KW-1133">Transmembrane helix</keyword>
<feature type="transmembrane region" description="Helical" evidence="1">
    <location>
        <begin position="151"/>
        <end position="172"/>
    </location>
</feature>
<dbReference type="Pfam" id="PF13347">
    <property type="entry name" value="MFS_2"/>
    <property type="match status" value="1"/>
</dbReference>
<organism evidence="2 3">
    <name type="scientific">Blautia argi</name>
    <dbReference type="NCBI Taxonomy" id="1912897"/>
    <lineage>
        <taxon>Bacteria</taxon>
        <taxon>Bacillati</taxon>
        <taxon>Bacillota</taxon>
        <taxon>Clostridia</taxon>
        <taxon>Lachnospirales</taxon>
        <taxon>Lachnospiraceae</taxon>
        <taxon>Blautia</taxon>
    </lineage>
</organism>
<evidence type="ECO:0000313" key="3">
    <source>
        <dbReference type="Proteomes" id="UP000250003"/>
    </source>
</evidence>
<protein>
    <recommendedName>
        <fullName evidence="4">MFS transporter</fullName>
    </recommendedName>
</protein>
<feature type="transmembrane region" description="Helical" evidence="1">
    <location>
        <begin position="257"/>
        <end position="275"/>
    </location>
</feature>